<keyword evidence="3 9" id="KW-0812">Transmembrane</keyword>
<feature type="transmembrane region" description="Helical" evidence="9">
    <location>
        <begin position="788"/>
        <end position="814"/>
    </location>
</feature>
<dbReference type="CDD" id="cd18597">
    <property type="entry name" value="ABC_6TM_YOR1_D1_like"/>
    <property type="match status" value="1"/>
</dbReference>
<dbReference type="GO" id="GO:0016887">
    <property type="term" value="F:ATP hydrolysis activity"/>
    <property type="evidence" value="ECO:0007669"/>
    <property type="project" value="InterPro"/>
</dbReference>
<dbReference type="CDD" id="cd03244">
    <property type="entry name" value="ABCC_MRP_domain2"/>
    <property type="match status" value="1"/>
</dbReference>
<feature type="domain" description="ABC transmembrane type-1" evidence="11">
    <location>
        <begin position="116"/>
        <end position="414"/>
    </location>
</feature>
<evidence type="ECO:0000256" key="9">
    <source>
        <dbReference type="SAM" id="Phobius"/>
    </source>
</evidence>
<evidence type="ECO:0000256" key="3">
    <source>
        <dbReference type="ARBA" id="ARBA00022692"/>
    </source>
</evidence>
<dbReference type="InterPro" id="IPR036640">
    <property type="entry name" value="ABC1_TM_sf"/>
</dbReference>
<name>A0AAJ8MT84_9TREE</name>
<dbReference type="PROSITE" id="PS50893">
    <property type="entry name" value="ABC_TRANSPORTER_2"/>
    <property type="match status" value="2"/>
</dbReference>
<evidence type="ECO:0000256" key="6">
    <source>
        <dbReference type="ARBA" id="ARBA00022840"/>
    </source>
</evidence>
<dbReference type="InterPro" id="IPR017871">
    <property type="entry name" value="ABC_transporter-like_CS"/>
</dbReference>
<keyword evidence="2" id="KW-0813">Transport</keyword>
<dbReference type="Gene3D" id="3.40.50.300">
    <property type="entry name" value="P-loop containing nucleotide triphosphate hydrolases"/>
    <property type="match status" value="2"/>
</dbReference>
<dbReference type="FunFam" id="1.20.1560.10:FF:000013">
    <property type="entry name" value="ABC transporter C family member 2"/>
    <property type="match status" value="1"/>
</dbReference>
<evidence type="ECO:0000256" key="7">
    <source>
        <dbReference type="ARBA" id="ARBA00022989"/>
    </source>
</evidence>
<dbReference type="SMART" id="SM00382">
    <property type="entry name" value="AAA"/>
    <property type="match status" value="2"/>
</dbReference>
<dbReference type="GO" id="GO:0005524">
    <property type="term" value="F:ATP binding"/>
    <property type="evidence" value="ECO:0007669"/>
    <property type="project" value="UniProtKB-KW"/>
</dbReference>
<keyword evidence="13" id="KW-1185">Reference proteome</keyword>
<dbReference type="Pfam" id="PF00664">
    <property type="entry name" value="ABC_membrane"/>
    <property type="match status" value="2"/>
</dbReference>
<comment type="subcellular location">
    <subcellularLocation>
        <location evidence="1">Membrane</location>
        <topology evidence="1">Multi-pass membrane protein</topology>
    </subcellularLocation>
</comment>
<keyword evidence="5" id="KW-0547">Nucleotide-binding</keyword>
<evidence type="ECO:0000256" key="2">
    <source>
        <dbReference type="ARBA" id="ARBA00022448"/>
    </source>
</evidence>
<feature type="transmembrane region" description="Helical" evidence="9">
    <location>
        <begin position="1021"/>
        <end position="1039"/>
    </location>
</feature>
<dbReference type="GO" id="GO:0016020">
    <property type="term" value="C:membrane"/>
    <property type="evidence" value="ECO:0007669"/>
    <property type="project" value="UniProtKB-SubCell"/>
</dbReference>
<dbReference type="Proteomes" id="UP000094020">
    <property type="component" value="Chromosome 11"/>
</dbReference>
<dbReference type="InterPro" id="IPR050173">
    <property type="entry name" value="ABC_transporter_C-like"/>
</dbReference>
<evidence type="ECO:0000256" key="8">
    <source>
        <dbReference type="ARBA" id="ARBA00023136"/>
    </source>
</evidence>
<dbReference type="FunFam" id="3.40.50.300:FF:000997">
    <property type="entry name" value="Multidrug resistance-associated protein 1"/>
    <property type="match status" value="1"/>
</dbReference>
<feature type="domain" description="ABC transporter" evidence="10">
    <location>
        <begin position="493"/>
        <end position="722"/>
    </location>
</feature>
<evidence type="ECO:0000259" key="10">
    <source>
        <dbReference type="PROSITE" id="PS50893"/>
    </source>
</evidence>
<dbReference type="GO" id="GO:0140359">
    <property type="term" value="F:ABC-type transporter activity"/>
    <property type="evidence" value="ECO:0007669"/>
    <property type="project" value="InterPro"/>
</dbReference>
<feature type="transmembrane region" description="Helical" evidence="9">
    <location>
        <begin position="930"/>
        <end position="948"/>
    </location>
</feature>
<keyword evidence="8 9" id="KW-0472">Membrane</keyword>
<dbReference type="PANTHER" id="PTHR24223:SF415">
    <property type="entry name" value="FI20190P1"/>
    <property type="match status" value="1"/>
</dbReference>
<dbReference type="RefSeq" id="XP_070059644.1">
    <property type="nucleotide sequence ID" value="XM_070203543.1"/>
</dbReference>
<evidence type="ECO:0000313" key="12">
    <source>
        <dbReference type="EMBL" id="WWC73581.1"/>
    </source>
</evidence>
<dbReference type="EMBL" id="CP144529">
    <property type="protein sequence ID" value="WWC73581.1"/>
    <property type="molecule type" value="Genomic_DNA"/>
</dbReference>
<feature type="transmembrane region" description="Helical" evidence="9">
    <location>
        <begin position="274"/>
        <end position="292"/>
    </location>
</feature>
<protein>
    <recommendedName>
        <fullName evidence="14">P-loop containing nucleoside triphosphate hydrolase protein</fullName>
    </recommendedName>
</protein>
<dbReference type="InterPro" id="IPR027417">
    <property type="entry name" value="P-loop_NTPase"/>
</dbReference>
<proteinExistence type="predicted"/>
<evidence type="ECO:0000313" key="13">
    <source>
        <dbReference type="Proteomes" id="UP000094020"/>
    </source>
</evidence>
<reference evidence="12" key="1">
    <citation type="submission" date="2013-07" db="EMBL/GenBank/DDBJ databases">
        <authorList>
            <consortium name="The Broad Institute Genome Sequencing Platform"/>
            <person name="Cuomo C."/>
            <person name="Litvintseva A."/>
            <person name="Chen Y."/>
            <person name="Heitman J."/>
            <person name="Sun S."/>
            <person name="Springer D."/>
            <person name="Dromer F."/>
            <person name="Young S.K."/>
            <person name="Zeng Q."/>
            <person name="Gargeya S."/>
            <person name="Fitzgerald M."/>
            <person name="Abouelleil A."/>
            <person name="Alvarado L."/>
            <person name="Berlin A.M."/>
            <person name="Chapman S.B."/>
            <person name="Dewar J."/>
            <person name="Goldberg J."/>
            <person name="Griggs A."/>
            <person name="Gujja S."/>
            <person name="Hansen M."/>
            <person name="Howarth C."/>
            <person name="Imamovic A."/>
            <person name="Larimer J."/>
            <person name="McCowan C."/>
            <person name="Murphy C."/>
            <person name="Pearson M."/>
            <person name="Priest M."/>
            <person name="Roberts A."/>
            <person name="Saif S."/>
            <person name="Shea T."/>
            <person name="Sykes S."/>
            <person name="Wortman J."/>
            <person name="Nusbaum C."/>
            <person name="Birren B."/>
        </authorList>
    </citation>
    <scope>NUCLEOTIDE SEQUENCE</scope>
    <source>
        <strain evidence="12">CBS 10737</strain>
    </source>
</reference>
<organism evidence="12 13">
    <name type="scientific">Kwoniella pini CBS 10737</name>
    <dbReference type="NCBI Taxonomy" id="1296096"/>
    <lineage>
        <taxon>Eukaryota</taxon>
        <taxon>Fungi</taxon>
        <taxon>Dikarya</taxon>
        <taxon>Basidiomycota</taxon>
        <taxon>Agaricomycotina</taxon>
        <taxon>Tremellomycetes</taxon>
        <taxon>Tremellales</taxon>
        <taxon>Cryptococcaceae</taxon>
        <taxon>Kwoniella</taxon>
    </lineage>
</organism>
<dbReference type="GeneID" id="30174253"/>
<evidence type="ECO:0000256" key="4">
    <source>
        <dbReference type="ARBA" id="ARBA00022737"/>
    </source>
</evidence>
<evidence type="ECO:0000256" key="5">
    <source>
        <dbReference type="ARBA" id="ARBA00022741"/>
    </source>
</evidence>
<dbReference type="InterPro" id="IPR003439">
    <property type="entry name" value="ABC_transporter-like_ATP-bd"/>
</dbReference>
<feature type="domain" description="ABC transporter" evidence="10">
    <location>
        <begin position="1111"/>
        <end position="1365"/>
    </location>
</feature>
<sequence>MPIPFYGPSPAPEAVFKDEFLPYEQSSFLSKFLLNWAGPSIRVAWSRAMEADDLYELTPDLQAQLLGNQLQDAYYRHHKPAAEYRQVLTQDTREGTYPIEYSFFNAIYMVVRKSWWFAIAWKLLGLSFRSIVPLLMKDLLNQISRAYRWSTALTTGNSTDDLIPPKPVWYMLSIGILMWIMLFMASSTLYYSNWRSRLTGRLFNAAIGSMISRKAMRLSSESRSRMTDGRITTMLSIDASSIAAGIDRSNEIFCIPAQIIWSIAFLYFQLGYSALVGVVVILLTIPLKVIMFKYMSKLRKAQNEVMDKRVKLVSEALGNMRAVKLYAYEDWFGEKIRHLRQIELKRFLANSFAKSILSAIMNLLPTLAAIMTFIVHALIGNELDPAIIFSSLQCYNALKAPIADIPDVISALSQAMAGIARIDEFLQAEEVDQKFPIDPRSKNAIDIQGDFSLASQTNAISNGNDAHSSTIRSFQTCLPLSRRLKSGYEPLSSQQRDISQEQSNSFSIKNVDLQIPRGSLVCIVGRIGCGKTTLLSAILSEVKQVHGHVSLGGEVGYAPQSPWVRSASILDNIAFSTVLNEGDTSKLEMTIDACGLRNDIQSLPSGIFTQVGERGVTLSGGQRQRLSLAGVTYSENEIVLLDDSFSAVDPHVASHIVQNCILDGPLSGRTRVIVTHHHELLMKADVIVLMGTDEYGDGQIVGRGTYEDLLAREESFRSLLNAHQGLMNTKEDSRITKPYEAKDVDMTGSKDQVKSAIGEKLILPEDRSEGQVAYKVYQKYISAIKSKFLGFVVIVSLVLAQVASILNTLFLGYWSGNRFSGMTQNTYIGIYGGFGLALAFFTWSAIFSMTLTGIRASFYMFNSAWDGVIRSPISWHDRTPSGRVISRLSKDIEDLDDKIAGHWYNVFSSILTILGSIVFVLYIYPWGSLIFVPIIWYDYISAVFYLRISREINRLVSVLRSDIFINLGEQLSGLPIIRAVKRQEYFQRKSENSIDLHTSATMISGFTQAVSWRLSWLAHRISFMAQLSVLTVTICGIVFRKTIGPAEFGVVLSYVMISTSISNRLVGYFVEAVVSMNTVERVQHYMELPREAPTELSTDPPSEVWPTKGGIVFKDVSMRYRPDLPLALENINFAIKPGERFGIIGRTGSGKSSLTQVLFRLVEISDDLSPYRDEVDENVIRNRGVVEIDGLDISKLGLRTLRDSMSIIPQDPFLFSGTIRENIDPSGSFTDDELNENIQLISGNSRTSDSLREKLKLDYIVIEKGSNLSSGERQLVALIRAMIKKSKILILDEATSSVDPQTDTVIQEIIQDHFKDITLISIAHRIQTVINHDKILVMDQGKLVELGPPKELYDTPYSIFRKVCEQSFTPDHAETIKSGQKL</sequence>
<evidence type="ECO:0000259" key="11">
    <source>
        <dbReference type="PROSITE" id="PS50929"/>
    </source>
</evidence>
<dbReference type="CDD" id="cd03250">
    <property type="entry name" value="ABCC_MRP_domain1"/>
    <property type="match status" value="1"/>
</dbReference>
<feature type="domain" description="ABC transmembrane type-1" evidence="11">
    <location>
        <begin position="791"/>
        <end position="1071"/>
    </location>
</feature>
<evidence type="ECO:0000256" key="1">
    <source>
        <dbReference type="ARBA" id="ARBA00004141"/>
    </source>
</evidence>
<evidence type="ECO:0008006" key="14">
    <source>
        <dbReference type="Google" id="ProtNLM"/>
    </source>
</evidence>
<dbReference type="InterPro" id="IPR011527">
    <property type="entry name" value="ABC1_TM_dom"/>
</dbReference>
<reference evidence="12" key="2">
    <citation type="submission" date="2024-02" db="EMBL/GenBank/DDBJ databases">
        <title>Comparative genomics of Cryptococcus and Kwoniella reveals pathogenesis evolution and contrasting modes of karyotype evolution via chromosome fusion or intercentromeric recombination.</title>
        <authorList>
            <person name="Coelho M.A."/>
            <person name="David-Palma M."/>
            <person name="Shea T."/>
            <person name="Bowers K."/>
            <person name="McGinley-Smith S."/>
            <person name="Mohammad A.W."/>
            <person name="Gnirke A."/>
            <person name="Yurkov A.M."/>
            <person name="Nowrousian M."/>
            <person name="Sun S."/>
            <person name="Cuomo C.A."/>
            <person name="Heitman J."/>
        </authorList>
    </citation>
    <scope>NUCLEOTIDE SEQUENCE</scope>
    <source>
        <strain evidence="12">CBS 10737</strain>
    </source>
</reference>
<feature type="transmembrane region" description="Helical" evidence="9">
    <location>
        <begin position="903"/>
        <end position="924"/>
    </location>
</feature>
<dbReference type="FunFam" id="3.40.50.300:FF:000838">
    <property type="entry name" value="ABC multidrug transporter (Eurofung)"/>
    <property type="match status" value="1"/>
</dbReference>
<dbReference type="Pfam" id="PF00005">
    <property type="entry name" value="ABC_tran"/>
    <property type="match status" value="2"/>
</dbReference>
<feature type="transmembrane region" description="Helical" evidence="9">
    <location>
        <begin position="826"/>
        <end position="851"/>
    </location>
</feature>
<dbReference type="PROSITE" id="PS50929">
    <property type="entry name" value="ABC_TM1F"/>
    <property type="match status" value="2"/>
</dbReference>
<dbReference type="Gene3D" id="1.20.1560.10">
    <property type="entry name" value="ABC transporter type 1, transmembrane domain"/>
    <property type="match status" value="2"/>
</dbReference>
<dbReference type="PROSITE" id="PS00211">
    <property type="entry name" value="ABC_TRANSPORTER_1"/>
    <property type="match status" value="2"/>
</dbReference>
<dbReference type="SUPFAM" id="SSF52540">
    <property type="entry name" value="P-loop containing nucleoside triphosphate hydrolases"/>
    <property type="match status" value="2"/>
</dbReference>
<dbReference type="PANTHER" id="PTHR24223">
    <property type="entry name" value="ATP-BINDING CASSETTE SUB-FAMILY C"/>
    <property type="match status" value="1"/>
</dbReference>
<dbReference type="InterPro" id="IPR003593">
    <property type="entry name" value="AAA+_ATPase"/>
</dbReference>
<dbReference type="SUPFAM" id="SSF90123">
    <property type="entry name" value="ABC transporter transmembrane region"/>
    <property type="match status" value="2"/>
</dbReference>
<dbReference type="CDD" id="cd18606">
    <property type="entry name" value="ABC_6TM_YOR1_D2_like"/>
    <property type="match status" value="1"/>
</dbReference>
<dbReference type="KEGG" id="kpin:30174253"/>
<accession>A0AAJ8MT84</accession>
<keyword evidence="4" id="KW-0677">Repeat</keyword>
<feature type="transmembrane region" description="Helical" evidence="9">
    <location>
        <begin position="168"/>
        <end position="191"/>
    </location>
</feature>
<keyword evidence="7 9" id="KW-1133">Transmembrane helix</keyword>
<keyword evidence="6" id="KW-0067">ATP-binding</keyword>
<gene>
    <name evidence="12" type="ORF">I206_107553</name>
</gene>